<keyword evidence="1" id="KW-0732">Signal</keyword>
<dbReference type="NCBIfam" id="NF041384">
    <property type="entry name" value="YHS_seleno_dom"/>
    <property type="match status" value="1"/>
</dbReference>
<accession>A4BI63</accession>
<dbReference type="RefSeq" id="WP_008042986.1">
    <property type="nucleotide sequence ID" value="NZ_CH724149.1"/>
</dbReference>
<name>A4BI63_9GAMM</name>
<reference evidence="3 4" key="1">
    <citation type="submission" date="2006-02" db="EMBL/GenBank/DDBJ databases">
        <authorList>
            <person name="Pinhassi J."/>
            <person name="Pedros-Alio C."/>
            <person name="Ferriera S."/>
            <person name="Johnson J."/>
            <person name="Kravitz S."/>
            <person name="Halpern A."/>
            <person name="Remington K."/>
            <person name="Beeson K."/>
            <person name="Tran B."/>
            <person name="Rogers Y.-H."/>
            <person name="Friedman R."/>
            <person name="Venter J.C."/>
        </authorList>
    </citation>
    <scope>NUCLEOTIDE SEQUENCE [LARGE SCALE GENOMIC DNA]</scope>
    <source>
        <strain evidence="3 4">MED297</strain>
    </source>
</reference>
<protein>
    <submittedName>
        <fullName evidence="3">YHS domain protein</fullName>
    </submittedName>
</protein>
<dbReference type="AlphaFoldDB" id="A4BI63"/>
<feature type="domain" description="YHS" evidence="2">
    <location>
        <begin position="41"/>
        <end position="86"/>
    </location>
</feature>
<gene>
    <name evidence="3" type="ORF">MED297_14745</name>
</gene>
<proteinExistence type="predicted"/>
<feature type="chain" id="PRO_5002666693" evidence="1">
    <location>
        <begin position="21"/>
        <end position="148"/>
    </location>
</feature>
<dbReference type="InterPro" id="IPR007029">
    <property type="entry name" value="YHS_dom"/>
</dbReference>
<comment type="caution">
    <text evidence="3">The sequence shown here is derived from an EMBL/GenBank/DDBJ whole genome shotgun (WGS) entry which is preliminary data.</text>
</comment>
<organism evidence="3 4">
    <name type="scientific">Reinekea blandensis MED297</name>
    <dbReference type="NCBI Taxonomy" id="314283"/>
    <lineage>
        <taxon>Bacteria</taxon>
        <taxon>Pseudomonadati</taxon>
        <taxon>Pseudomonadota</taxon>
        <taxon>Gammaproteobacteria</taxon>
        <taxon>Oceanospirillales</taxon>
        <taxon>Saccharospirillaceae</taxon>
        <taxon>Reinekea</taxon>
    </lineage>
</organism>
<dbReference type="Proteomes" id="UP000005953">
    <property type="component" value="Unassembled WGS sequence"/>
</dbReference>
<dbReference type="HOGENOM" id="CLU_087914_1_0_6"/>
<evidence type="ECO:0000313" key="4">
    <source>
        <dbReference type="Proteomes" id="UP000005953"/>
    </source>
</evidence>
<sequence length="148" mass="17094">MPKILISLLFLVFSASSVQALDAVYTPFLSDLAIRGYDPVAYFTQQQPVEGSADWEYEWNGATWRFSSEENRNRFMNDPEAYAPQYGGYCAWAVAQNKTASSDPEQWRIIDGKLYLNYNAKVQQDWLQQTDKFIMDADRNWPQLLGDN</sequence>
<feature type="signal peptide" evidence="1">
    <location>
        <begin position="1"/>
        <end position="20"/>
    </location>
</feature>
<evidence type="ECO:0000259" key="2">
    <source>
        <dbReference type="Pfam" id="PF04945"/>
    </source>
</evidence>
<evidence type="ECO:0000256" key="1">
    <source>
        <dbReference type="SAM" id="SignalP"/>
    </source>
</evidence>
<dbReference type="STRING" id="314283.MED297_14745"/>
<dbReference type="EMBL" id="AAOE01000024">
    <property type="protein sequence ID" value="EAR08206.1"/>
    <property type="molecule type" value="Genomic_DNA"/>
</dbReference>
<evidence type="ECO:0000313" key="3">
    <source>
        <dbReference type="EMBL" id="EAR08206.1"/>
    </source>
</evidence>
<keyword evidence="4" id="KW-1185">Reference proteome</keyword>
<dbReference type="Pfam" id="PF04945">
    <property type="entry name" value="YHS"/>
    <property type="match status" value="1"/>
</dbReference>